<evidence type="ECO:0000313" key="2">
    <source>
        <dbReference type="EMBL" id="ACX72509.1"/>
    </source>
</evidence>
<dbReference type="PANTHER" id="PTHR43581">
    <property type="entry name" value="ATP/GTP PHOSPHATASE"/>
    <property type="match status" value="1"/>
</dbReference>
<dbReference type="KEGG" id="mvu:Metvu_0650"/>
<organism evidence="2 3">
    <name type="scientific">Methanocaldococcus vulcanius (strain ATCC 700851 / DSM 12094 / M7)</name>
    <name type="common">Methanococcus vulcanius</name>
    <dbReference type="NCBI Taxonomy" id="579137"/>
    <lineage>
        <taxon>Archaea</taxon>
        <taxon>Methanobacteriati</taxon>
        <taxon>Methanobacteriota</taxon>
        <taxon>Methanomada group</taxon>
        <taxon>Methanococci</taxon>
        <taxon>Methanococcales</taxon>
        <taxon>Methanocaldococcaceae</taxon>
        <taxon>Methanocaldococcus</taxon>
    </lineage>
</organism>
<accession>C9RG07</accession>
<dbReference type="STRING" id="579137.Metvu_0650"/>
<dbReference type="SUPFAM" id="SSF52540">
    <property type="entry name" value="P-loop containing nucleoside triphosphate hydrolases"/>
    <property type="match status" value="1"/>
</dbReference>
<evidence type="ECO:0000259" key="1">
    <source>
        <dbReference type="Pfam" id="PF13175"/>
    </source>
</evidence>
<keyword evidence="3" id="KW-1185">Reference proteome</keyword>
<dbReference type="AlphaFoldDB" id="C9RG07"/>
<protein>
    <recommendedName>
        <fullName evidence="1">Endonuclease GajA/Old nuclease/RecF-like AAA domain-containing protein</fullName>
    </recommendedName>
</protein>
<dbReference type="InterPro" id="IPR027417">
    <property type="entry name" value="P-loop_NTPase"/>
</dbReference>
<feature type="domain" description="Endonuclease GajA/Old nuclease/RecF-like AAA" evidence="1">
    <location>
        <begin position="1"/>
        <end position="279"/>
    </location>
</feature>
<dbReference type="PANTHER" id="PTHR43581:SF4">
    <property type="entry name" value="ATP_GTP PHOSPHATASE"/>
    <property type="match status" value="1"/>
</dbReference>
<dbReference type="InterPro" id="IPR041685">
    <property type="entry name" value="AAA_GajA/Old/RecF-like"/>
</dbReference>
<dbReference type="EMBL" id="CP001787">
    <property type="protein sequence ID" value="ACX72509.1"/>
    <property type="molecule type" value="Genomic_DNA"/>
</dbReference>
<dbReference type="RefSeq" id="WP_015732730.1">
    <property type="nucleotide sequence ID" value="NC_013407.1"/>
</dbReference>
<reference evidence="2" key="1">
    <citation type="submission" date="2009-10" db="EMBL/GenBank/DDBJ databases">
        <title>Complete sequence of chromosome of Methanocaldococcus vulcanius M7.</title>
        <authorList>
            <consortium name="US DOE Joint Genome Institute"/>
            <person name="Lucas S."/>
            <person name="Copeland A."/>
            <person name="Lapidus A."/>
            <person name="Glavina del Rio T."/>
            <person name="Dalin E."/>
            <person name="Tice H."/>
            <person name="Bruce D."/>
            <person name="Goodwin L."/>
            <person name="Pitluck S."/>
            <person name="Lcollab F.I."/>
            <person name="Brettin T."/>
            <person name="Detter J.C."/>
            <person name="Han C."/>
            <person name="Tapia R."/>
            <person name="Kuske C.R."/>
            <person name="Schmutz J."/>
            <person name="Larimer F."/>
            <person name="Land M."/>
            <person name="Hauser L."/>
            <person name="Kyrpides N."/>
            <person name="Ovchinikova G."/>
            <person name="Sieprawska-Lupa M."/>
            <person name="Whitman W.B."/>
            <person name="Woyke T."/>
        </authorList>
    </citation>
    <scope>NUCLEOTIDE SEQUENCE [LARGE SCALE GENOMIC DNA]</scope>
    <source>
        <strain evidence="2">M7</strain>
    </source>
</reference>
<dbReference type="OrthoDB" id="25344at2157"/>
<dbReference type="eggNOG" id="arCOG03235">
    <property type="taxonomic scope" value="Archaea"/>
</dbReference>
<gene>
    <name evidence="2" type="ordered locus">Metvu_0650</name>
</gene>
<dbReference type="HOGENOM" id="CLU_367870_0_0_2"/>
<dbReference type="InterPro" id="IPR051396">
    <property type="entry name" value="Bact_Antivir_Def_Nuclease"/>
</dbReference>
<proteinExistence type="predicted"/>
<dbReference type="Gene3D" id="3.40.50.300">
    <property type="entry name" value="P-loop containing nucleotide triphosphate hydrolases"/>
    <property type="match status" value="2"/>
</dbReference>
<dbReference type="eggNOG" id="arCOG03237">
    <property type="taxonomic scope" value="Archaea"/>
</dbReference>
<dbReference type="Proteomes" id="UP000002063">
    <property type="component" value="Chromosome"/>
</dbReference>
<evidence type="ECO:0000313" key="3">
    <source>
        <dbReference type="Proteomes" id="UP000002063"/>
    </source>
</evidence>
<sequence length="788" mass="92863">MKITSVKAKNLLSFEDFEIEFGEGNVVIIFGPNNVGKTNLFRILKLLKNIINEKMTIQELELYLHDKQKKSMSIEIGVEFDNLDKNLISRFLKVFFKLYAPNLVKTCNNMNINIIDVIIDYFSSGSYIWECSQLNCHKPHFLVQLNNLERDIEEIKSYLKEKGYSTMIPDLIDHSKILQELDRNVEVISAINELKNIITSTINSIIDAYEKGGRIFFTTLIEGRNSAILIEKDKSYEEFNTAIGENIEKYGGYFKRLKMEYVFLKLFIVLIALKKLTANNMTISLKKVVEYSKENPWDDEILEDLKYIAEFFGYEITEMNDVSLNDILLKIYENGLIFYEDYLPNKGKVSIPDGMIVDLLASIENSTENSKMKSKILELFKNSTVNSMQLGLLTDDWVSSYLFFLKNNADIKLRKKFLKIKEMFEFMFNGGKLSFDVILDDNKPDIVIYSEEIEVPLNMAGLGVKKILEILTLIYGYDSKVVLLDAPFIQLYQKYQKRFSKIFRDIKNIESQTIIILHSLHFIDEKITSDIFRFYRPKKCTRYVHIGNTIKKLEKEINTKILDRTTRKMLLSDAVILLSSALRDLPLFDLADYFNIPMDEFNIEVVRPQNTLCFEKYYSLLQYTSIPYLIIVRSSILYNLYEPTEDGKYRLLEKGKFHKLVEERLKFFKTRHPFWLIKEEFDEVISQYIKTLETHREKLNELGYNYLSSEEDVAKYCINPLREKLDPLLRKKLFIFTVPHDFILPANENKDPQIKERYILHNYLAYKKETLEEFKEFFDYFIKFHNLQ</sequence>
<dbReference type="GeneID" id="8512984"/>
<name>C9RG07_METVM</name>
<dbReference type="CDD" id="cd00267">
    <property type="entry name" value="ABC_ATPase"/>
    <property type="match status" value="1"/>
</dbReference>
<dbReference type="Pfam" id="PF13175">
    <property type="entry name" value="AAA_15"/>
    <property type="match status" value="1"/>
</dbReference>